<keyword evidence="5" id="KW-1185">Reference proteome</keyword>
<feature type="chain" id="PRO_5011795873" evidence="2">
    <location>
        <begin position="18"/>
        <end position="643"/>
    </location>
</feature>
<accession>A0A1I1ZIU0</accession>
<dbReference type="RefSeq" id="WP_096332674.1">
    <property type="nucleotide sequence ID" value="NZ_FOMX01000011.1"/>
</dbReference>
<dbReference type="SUPFAM" id="SSF56601">
    <property type="entry name" value="beta-lactamase/transpeptidase-like"/>
    <property type="match status" value="1"/>
</dbReference>
<evidence type="ECO:0000313" key="5">
    <source>
        <dbReference type="Proteomes" id="UP000199400"/>
    </source>
</evidence>
<dbReference type="InterPro" id="IPR012338">
    <property type="entry name" value="Beta-lactam/transpept-like"/>
</dbReference>
<dbReference type="Pfam" id="PF00144">
    <property type="entry name" value="Beta-lactamase"/>
    <property type="match status" value="1"/>
</dbReference>
<dbReference type="InterPro" id="IPR050491">
    <property type="entry name" value="AmpC-like"/>
</dbReference>
<reference evidence="5" key="1">
    <citation type="submission" date="2016-10" db="EMBL/GenBank/DDBJ databases">
        <authorList>
            <person name="Varghese N."/>
            <person name="Submissions S."/>
        </authorList>
    </citation>
    <scope>NUCLEOTIDE SEQUENCE [LARGE SCALE GENOMIC DNA]</scope>
    <source>
        <strain evidence="5">ATCC 25963</strain>
    </source>
</reference>
<feature type="signal peptide" evidence="2">
    <location>
        <begin position="1"/>
        <end position="17"/>
    </location>
</feature>
<dbReference type="PANTHER" id="PTHR46825:SF9">
    <property type="entry name" value="BETA-LACTAMASE-RELATED DOMAIN-CONTAINING PROTEIN"/>
    <property type="match status" value="1"/>
</dbReference>
<evidence type="ECO:0000259" key="3">
    <source>
        <dbReference type="Pfam" id="PF00144"/>
    </source>
</evidence>
<name>A0A1I1ZIU0_9BACT</name>
<feature type="region of interest" description="Disordered" evidence="1">
    <location>
        <begin position="19"/>
        <end position="52"/>
    </location>
</feature>
<dbReference type="OrthoDB" id="5705574at2"/>
<feature type="compositionally biased region" description="Pro residues" evidence="1">
    <location>
        <begin position="19"/>
        <end position="29"/>
    </location>
</feature>
<dbReference type="AlphaFoldDB" id="A0A1I1ZIU0"/>
<gene>
    <name evidence="4" type="ORF">SAMN02745121_03791</name>
</gene>
<dbReference type="Gene3D" id="3.40.710.10">
    <property type="entry name" value="DD-peptidase/beta-lactamase superfamily"/>
    <property type="match status" value="1"/>
</dbReference>
<evidence type="ECO:0000256" key="2">
    <source>
        <dbReference type="SAM" id="SignalP"/>
    </source>
</evidence>
<dbReference type="Proteomes" id="UP000199400">
    <property type="component" value="Unassembled WGS sequence"/>
</dbReference>
<evidence type="ECO:0000256" key="1">
    <source>
        <dbReference type="SAM" id="MobiDB-lite"/>
    </source>
</evidence>
<evidence type="ECO:0000313" key="4">
    <source>
        <dbReference type="EMBL" id="SFE30250.1"/>
    </source>
</evidence>
<dbReference type="EMBL" id="FOMX01000011">
    <property type="protein sequence ID" value="SFE30250.1"/>
    <property type="molecule type" value="Genomic_DNA"/>
</dbReference>
<feature type="domain" description="Beta-lactamase-related" evidence="3">
    <location>
        <begin position="70"/>
        <end position="406"/>
    </location>
</feature>
<protein>
    <submittedName>
        <fullName evidence="4">CubicO group peptidase, beta-lactamase class C family</fullName>
    </submittedName>
</protein>
<dbReference type="PANTHER" id="PTHR46825">
    <property type="entry name" value="D-ALANYL-D-ALANINE-CARBOXYPEPTIDASE/ENDOPEPTIDASE AMPH"/>
    <property type="match status" value="1"/>
</dbReference>
<dbReference type="InterPro" id="IPR001466">
    <property type="entry name" value="Beta-lactam-related"/>
</dbReference>
<organism evidence="4 5">
    <name type="scientific">Nannocystis exedens</name>
    <dbReference type="NCBI Taxonomy" id="54"/>
    <lineage>
        <taxon>Bacteria</taxon>
        <taxon>Pseudomonadati</taxon>
        <taxon>Myxococcota</taxon>
        <taxon>Polyangia</taxon>
        <taxon>Nannocystales</taxon>
        <taxon>Nannocystaceae</taxon>
        <taxon>Nannocystis</taxon>
    </lineage>
</organism>
<sequence>MRSVVVVLALLFGCANAPPPRPATPPVTAGPPVAVSPRPREPRRTQPTDPPPVFLDPARRAKLEAAFPAIDAYLQQTVARDRLVGLAAGVVIDGELAWFRGYGQRDPARGLPVERDSVFGIGSITKSFTALAILKLRDEGRLDLDRPAATYLPALDDIAYPTADSPRFTVRQILTHTAGLPRMGNFAEYPETPPSRAEFLATLAGVGLDRPPGERRVYSNLGFQLLGPLVEAVAGVDHRRYVREELLAPLGMTSTVWTPEDVPGDRLAIGHERTPEQASRPRPHWRPGAADAAGGLYSSVEDLTRYAAFNLAAWPARDEAEAGPLRRATVREAHALAALSSYSAASVPAAPARLNISGSGLGFGVQATCRFDQVVVLVGKTLNYRASLHLLPSRGVAVILLTNQSSIPSTVLPKDGARVLELLADTGALEPRRHAPAPALTAAAAELAGLVGRWDDAAHARLFSPDFRDSNPPAALAAKFAGWHALVGACGEPRPLAIEDPRAGSFESTCARGVLRLELRVAPWAGAPVSSFTAEATGLAAAPALVDAAERTLRLLRRWDEREFGRLYAEPFATAGTRVDFAEAARRWGRCEVGPPRVQGPLEATFALKCETGAPTLRLRLSATAPAKIVEFHLREPREGPCQ</sequence>
<dbReference type="STRING" id="54.SAMN02745121_03791"/>
<proteinExistence type="predicted"/>
<keyword evidence="2" id="KW-0732">Signal</keyword>